<dbReference type="EMBL" id="KI630264">
    <property type="protein sequence ID" value="EYU43375.1"/>
    <property type="molecule type" value="Genomic_DNA"/>
</dbReference>
<keyword evidence="2" id="KW-1185">Reference proteome</keyword>
<dbReference type="OrthoDB" id="738796at2759"/>
<dbReference type="OMA" id="NETSNGW"/>
<dbReference type="KEGG" id="egt:105951455"/>
<organism evidence="1 2">
    <name type="scientific">Erythranthe guttata</name>
    <name type="common">Yellow monkey flower</name>
    <name type="synonym">Mimulus guttatus</name>
    <dbReference type="NCBI Taxonomy" id="4155"/>
    <lineage>
        <taxon>Eukaryota</taxon>
        <taxon>Viridiplantae</taxon>
        <taxon>Streptophyta</taxon>
        <taxon>Embryophyta</taxon>
        <taxon>Tracheophyta</taxon>
        <taxon>Spermatophyta</taxon>
        <taxon>Magnoliopsida</taxon>
        <taxon>eudicotyledons</taxon>
        <taxon>Gunneridae</taxon>
        <taxon>Pentapetalae</taxon>
        <taxon>asterids</taxon>
        <taxon>lamiids</taxon>
        <taxon>Lamiales</taxon>
        <taxon>Phrymaceae</taxon>
        <taxon>Erythranthe</taxon>
    </lineage>
</organism>
<name>A0A022RWM6_ERYGU</name>
<dbReference type="Proteomes" id="UP000030748">
    <property type="component" value="Unassembled WGS sequence"/>
</dbReference>
<protein>
    <submittedName>
        <fullName evidence="1">Uncharacterized protein</fullName>
    </submittedName>
</protein>
<sequence length="145" mass="15617">MEGNDVIIANGWPLGLGNMNSRIRVAAAADTSHTAAPPLANPSPILRIRTSSFSSFSSSNIDTESTASFFPDRSVSLGRLIGILPANKGILLYGDEHRRKMPDDRRSNHPAGKEIHENNSRGLCVPLLQHVIGKISRSGGSSRFN</sequence>
<dbReference type="PANTHER" id="PTHR33544">
    <property type="entry name" value="DUF4005 DOMAIN-CONTAINING PROTEIN-RELATED"/>
    <property type="match status" value="1"/>
</dbReference>
<proteinExistence type="predicted"/>
<reference evidence="1 2" key="1">
    <citation type="journal article" date="2013" name="Proc. Natl. Acad. Sci. U.S.A.">
        <title>Fine-scale variation in meiotic recombination in Mimulus inferred from population shotgun sequencing.</title>
        <authorList>
            <person name="Hellsten U."/>
            <person name="Wright K.M."/>
            <person name="Jenkins J."/>
            <person name="Shu S."/>
            <person name="Yuan Y."/>
            <person name="Wessler S.R."/>
            <person name="Schmutz J."/>
            <person name="Willis J.H."/>
            <person name="Rokhsar D.S."/>
        </authorList>
    </citation>
    <scope>NUCLEOTIDE SEQUENCE [LARGE SCALE GENOMIC DNA]</scope>
    <source>
        <strain evidence="2">cv. DUN x IM62</strain>
    </source>
</reference>
<evidence type="ECO:0000313" key="2">
    <source>
        <dbReference type="Proteomes" id="UP000030748"/>
    </source>
</evidence>
<gene>
    <name evidence="1" type="ORF">MIMGU_mgv1a015794mg</name>
</gene>
<dbReference type="PANTHER" id="PTHR33544:SF14">
    <property type="entry name" value="PROTEIN, PUTATIVE-RELATED"/>
    <property type="match status" value="1"/>
</dbReference>
<dbReference type="PhylomeDB" id="A0A022RWM6"/>
<dbReference type="InterPro" id="IPR040344">
    <property type="entry name" value="At3g17950-like"/>
</dbReference>
<dbReference type="AlphaFoldDB" id="A0A022RWM6"/>
<accession>A0A022RWM6</accession>
<evidence type="ECO:0000313" key="1">
    <source>
        <dbReference type="EMBL" id="EYU43375.1"/>
    </source>
</evidence>
<dbReference type="eggNOG" id="ENOG502S38Z">
    <property type="taxonomic scope" value="Eukaryota"/>
</dbReference>